<accession>A0A4R4DT51</accession>
<dbReference type="AlphaFoldDB" id="A0A4R4DT51"/>
<dbReference type="RefSeq" id="WP_131854388.1">
    <property type="nucleotide sequence ID" value="NZ_SKFH01000057.1"/>
</dbReference>
<gene>
    <name evidence="1" type="ORF">E0486_18045</name>
</gene>
<comment type="caution">
    <text evidence="1">The sequence shown here is derived from an EMBL/GenBank/DDBJ whole genome shotgun (WGS) entry which is preliminary data.</text>
</comment>
<evidence type="ECO:0000313" key="1">
    <source>
        <dbReference type="EMBL" id="TCZ64719.1"/>
    </source>
</evidence>
<dbReference type="OrthoDB" id="2936081at2"/>
<organism evidence="1 2">
    <name type="scientific">Flaviaesturariibacter aridisoli</name>
    <dbReference type="NCBI Taxonomy" id="2545761"/>
    <lineage>
        <taxon>Bacteria</taxon>
        <taxon>Pseudomonadati</taxon>
        <taxon>Bacteroidota</taxon>
        <taxon>Chitinophagia</taxon>
        <taxon>Chitinophagales</taxon>
        <taxon>Chitinophagaceae</taxon>
        <taxon>Flaviaestuariibacter</taxon>
    </lineage>
</organism>
<reference evidence="1 2" key="1">
    <citation type="submission" date="2019-03" db="EMBL/GenBank/DDBJ databases">
        <authorList>
            <person name="Kim M.K.M."/>
        </authorList>
    </citation>
    <scope>NUCLEOTIDE SEQUENCE [LARGE SCALE GENOMIC DNA]</scope>
    <source>
        <strain evidence="1 2">17J68-15</strain>
    </source>
</reference>
<evidence type="ECO:0000313" key="2">
    <source>
        <dbReference type="Proteomes" id="UP000295164"/>
    </source>
</evidence>
<dbReference type="EMBL" id="SKFH01000057">
    <property type="protein sequence ID" value="TCZ64719.1"/>
    <property type="molecule type" value="Genomic_DNA"/>
</dbReference>
<dbReference type="Proteomes" id="UP000295164">
    <property type="component" value="Unassembled WGS sequence"/>
</dbReference>
<name>A0A4R4DT51_9BACT</name>
<dbReference type="Pfam" id="PF11042">
    <property type="entry name" value="DUF2750"/>
    <property type="match status" value="1"/>
</dbReference>
<protein>
    <submittedName>
        <fullName evidence="1">DUF2750 domain-containing protein</fullName>
    </submittedName>
</protein>
<keyword evidence="2" id="KW-1185">Reference proteome</keyword>
<sequence length="160" mass="18161">MNFEQHSEQFEQHSEDQHRLFIAQAAESGSVWALRSDEGFAVSPSNEYDEAEVIPFWSNPEGARSLATDEWEAYAAVEIPLSEFLETWMLGMQSEELLVGTNWDAELAGTELEPIELAYVLTTRLLEQGKTIELEHFDSLQHFHEQLKAALEDSDGKDEA</sequence>
<dbReference type="InterPro" id="IPR021284">
    <property type="entry name" value="DUF2750"/>
</dbReference>
<proteinExistence type="predicted"/>